<gene>
    <name evidence="1" type="ORF">SSLN_LOCUS12658</name>
</gene>
<accession>A0A183T860</accession>
<dbReference type="SUPFAM" id="SSF56219">
    <property type="entry name" value="DNase I-like"/>
    <property type="match status" value="1"/>
</dbReference>
<evidence type="ECO:0000313" key="1">
    <source>
        <dbReference type="EMBL" id="VDL99043.1"/>
    </source>
</evidence>
<dbReference type="Proteomes" id="UP000275846">
    <property type="component" value="Unassembled WGS sequence"/>
</dbReference>
<proteinExistence type="predicted"/>
<sequence>MLLWPPLTGTELSPVAPRIWALPSCHTFVNRHDRWAKPDNPRSNRPQPRTALVARPLVRYKVDIAVLSESRFSEQGQLEDVSAGYTYFWSSRPKAERRNAGVAFAIRNDIMGRLPCLPQGINDRLMNLRLPLWGQNQNQGWFDDNDTDISKLLAEKNRLHKAYMDLRTDATIAAFFRCRRHIQQQLREMQDAWMVRKAKEIERYADSSEIKYFSKVTKAIYGPCMKISKGKAPGSNAIPPEVYKHGGPRLMVELTTLFQDICRQGKLSQDFKDGTIVHLYKRKGNRQLCDNHRGISLLNIAAKIFALHDLLFADDCTLNTVTEEDMQRSMNLLTASYANFGLPINAGKTMIMHQPPPSAENNVRRIKFNGASLKNVETFAYLGSPLSRNRRIDD</sequence>
<dbReference type="EMBL" id="UYSU01037439">
    <property type="protein sequence ID" value="VDL99043.1"/>
    <property type="molecule type" value="Genomic_DNA"/>
</dbReference>
<name>A0A183T860_SCHSO</name>
<dbReference type="InterPro" id="IPR036691">
    <property type="entry name" value="Endo/exonu/phosph_ase_sf"/>
</dbReference>
<dbReference type="PANTHER" id="PTHR47027">
    <property type="entry name" value="REVERSE TRANSCRIPTASE DOMAIN-CONTAINING PROTEIN"/>
    <property type="match status" value="1"/>
</dbReference>
<keyword evidence="2" id="KW-1185">Reference proteome</keyword>
<reference evidence="1 2" key="2">
    <citation type="submission" date="2018-11" db="EMBL/GenBank/DDBJ databases">
        <authorList>
            <consortium name="Pathogen Informatics"/>
        </authorList>
    </citation>
    <scope>NUCLEOTIDE SEQUENCE [LARGE SCALE GENOMIC DNA]</scope>
    <source>
        <strain evidence="1 2">NST_G2</strain>
    </source>
</reference>
<evidence type="ECO:0000313" key="2">
    <source>
        <dbReference type="Proteomes" id="UP000275846"/>
    </source>
</evidence>
<reference evidence="3" key="1">
    <citation type="submission" date="2016-06" db="UniProtKB">
        <authorList>
            <consortium name="WormBaseParasite"/>
        </authorList>
    </citation>
    <scope>IDENTIFICATION</scope>
</reference>
<organism evidence="3">
    <name type="scientific">Schistocephalus solidus</name>
    <name type="common">Tapeworm</name>
    <dbReference type="NCBI Taxonomy" id="70667"/>
    <lineage>
        <taxon>Eukaryota</taxon>
        <taxon>Metazoa</taxon>
        <taxon>Spiralia</taxon>
        <taxon>Lophotrochozoa</taxon>
        <taxon>Platyhelminthes</taxon>
        <taxon>Cestoda</taxon>
        <taxon>Eucestoda</taxon>
        <taxon>Diphyllobothriidea</taxon>
        <taxon>Diphyllobothriidae</taxon>
        <taxon>Schistocephalus</taxon>
    </lineage>
</organism>
<dbReference type="AlphaFoldDB" id="A0A183T860"/>
<dbReference type="PANTHER" id="PTHR47027:SF26">
    <property type="entry name" value="REVERSE TRANSCRIPTASE DOMAIN-CONTAINING PROTEIN"/>
    <property type="match status" value="1"/>
</dbReference>
<dbReference type="OrthoDB" id="6158878at2759"/>
<protein>
    <submittedName>
        <fullName evidence="3">Reverse transcriptase domain-containing protein</fullName>
    </submittedName>
</protein>
<dbReference type="WBParaSite" id="SSLN_0001313801-mRNA-1">
    <property type="protein sequence ID" value="SSLN_0001313801-mRNA-1"/>
    <property type="gene ID" value="SSLN_0001313801"/>
</dbReference>
<evidence type="ECO:0000313" key="3">
    <source>
        <dbReference type="WBParaSite" id="SSLN_0001313801-mRNA-1"/>
    </source>
</evidence>